<dbReference type="Pfam" id="PF04542">
    <property type="entry name" value="Sigma70_r2"/>
    <property type="match status" value="1"/>
</dbReference>
<dbReference type="InterPro" id="IPR013325">
    <property type="entry name" value="RNA_pol_sigma_r2"/>
</dbReference>
<gene>
    <name evidence="9" type="ORF">LPC04_26995</name>
</gene>
<evidence type="ECO:0000256" key="1">
    <source>
        <dbReference type="ARBA" id="ARBA00010641"/>
    </source>
</evidence>
<dbReference type="NCBIfam" id="TIGR02937">
    <property type="entry name" value="sigma70-ECF"/>
    <property type="match status" value="1"/>
</dbReference>
<dbReference type="AlphaFoldDB" id="A0A9X1YP23"/>
<evidence type="ECO:0000259" key="8">
    <source>
        <dbReference type="Pfam" id="PF04545"/>
    </source>
</evidence>
<dbReference type="InterPro" id="IPR013324">
    <property type="entry name" value="RNA_pol_sigma_r3/r4-like"/>
</dbReference>
<evidence type="ECO:0000313" key="10">
    <source>
        <dbReference type="Proteomes" id="UP001139353"/>
    </source>
</evidence>
<dbReference type="SUPFAM" id="SSF88659">
    <property type="entry name" value="Sigma3 and sigma4 domains of RNA polymerase sigma factors"/>
    <property type="match status" value="1"/>
</dbReference>
<dbReference type="InterPro" id="IPR000838">
    <property type="entry name" value="RNA_pol_sigma70_ECF_CS"/>
</dbReference>
<dbReference type="EMBL" id="JAJLJH010000014">
    <property type="protein sequence ID" value="MCK9689382.1"/>
    <property type="molecule type" value="Genomic_DNA"/>
</dbReference>
<accession>A0A9X1YP23</accession>
<dbReference type="PANTHER" id="PTHR43133:SF62">
    <property type="entry name" value="RNA POLYMERASE SIGMA FACTOR SIGZ"/>
    <property type="match status" value="1"/>
</dbReference>
<dbReference type="Gene3D" id="1.10.10.10">
    <property type="entry name" value="Winged helix-like DNA-binding domain superfamily/Winged helix DNA-binding domain"/>
    <property type="match status" value="1"/>
</dbReference>
<evidence type="ECO:0000256" key="2">
    <source>
        <dbReference type="ARBA" id="ARBA00023015"/>
    </source>
</evidence>
<evidence type="ECO:0000256" key="6">
    <source>
        <dbReference type="RuleBase" id="RU000716"/>
    </source>
</evidence>
<dbReference type="GO" id="GO:0006352">
    <property type="term" value="P:DNA-templated transcription initiation"/>
    <property type="evidence" value="ECO:0007669"/>
    <property type="project" value="InterPro"/>
</dbReference>
<feature type="domain" description="RNA polymerase sigma-70 region 4" evidence="8">
    <location>
        <begin position="129"/>
        <end position="178"/>
    </location>
</feature>
<keyword evidence="10" id="KW-1185">Reference proteome</keyword>
<evidence type="ECO:0000256" key="4">
    <source>
        <dbReference type="ARBA" id="ARBA00023125"/>
    </source>
</evidence>
<dbReference type="InterPro" id="IPR014284">
    <property type="entry name" value="RNA_pol_sigma-70_dom"/>
</dbReference>
<protein>
    <recommendedName>
        <fullName evidence="6">RNA polymerase sigma factor</fullName>
    </recommendedName>
</protein>
<dbReference type="PANTHER" id="PTHR43133">
    <property type="entry name" value="RNA POLYMERASE ECF-TYPE SIGMA FACTO"/>
    <property type="match status" value="1"/>
</dbReference>
<evidence type="ECO:0000313" key="9">
    <source>
        <dbReference type="EMBL" id="MCK9689382.1"/>
    </source>
</evidence>
<evidence type="ECO:0000256" key="5">
    <source>
        <dbReference type="ARBA" id="ARBA00023163"/>
    </source>
</evidence>
<dbReference type="Gene3D" id="1.10.1740.10">
    <property type="match status" value="1"/>
</dbReference>
<name>A0A9X1YP23_9BURK</name>
<dbReference type="Proteomes" id="UP001139353">
    <property type="component" value="Unassembled WGS sequence"/>
</dbReference>
<dbReference type="GO" id="GO:0003677">
    <property type="term" value="F:DNA binding"/>
    <property type="evidence" value="ECO:0007669"/>
    <property type="project" value="UniProtKB-KW"/>
</dbReference>
<keyword evidence="5 6" id="KW-0804">Transcription</keyword>
<sequence>MDQDQLDACMLAVARQQDRAAFERLFSHFAPRLKSWLIRTGSAPDSVDDLVQDTFVLVWRKAAQFDPDRARVAAWLFTIARNLRIDRHRGAGAAWLALESTHVEDVADPAEGSDTRLAQMRMSRDVRSALAQLSSEQRTLVQLSFYEDKSHSAIAAELTLPLGTVKTRLRAAAARLRQLLEEYPL</sequence>
<dbReference type="PROSITE" id="PS01063">
    <property type="entry name" value="SIGMA70_ECF"/>
    <property type="match status" value="1"/>
</dbReference>
<reference evidence="9" key="1">
    <citation type="submission" date="2021-11" db="EMBL/GenBank/DDBJ databases">
        <title>BS-T2-15 a new species belonging to the Comamonadaceae family isolated from the soil of a French oak forest.</title>
        <authorList>
            <person name="Mieszkin S."/>
            <person name="Alain K."/>
        </authorList>
    </citation>
    <scope>NUCLEOTIDE SEQUENCE</scope>
    <source>
        <strain evidence="9">BS-T2-15</strain>
    </source>
</reference>
<keyword evidence="4 6" id="KW-0238">DNA-binding</keyword>
<evidence type="ECO:0000259" key="7">
    <source>
        <dbReference type="Pfam" id="PF04542"/>
    </source>
</evidence>
<dbReference type="InterPro" id="IPR039425">
    <property type="entry name" value="RNA_pol_sigma-70-like"/>
</dbReference>
<proteinExistence type="inferred from homology"/>
<keyword evidence="3 6" id="KW-0731">Sigma factor</keyword>
<evidence type="ECO:0000256" key="3">
    <source>
        <dbReference type="ARBA" id="ARBA00023082"/>
    </source>
</evidence>
<keyword evidence="2 6" id="KW-0805">Transcription regulation</keyword>
<organism evidence="9 10">
    <name type="scientific">Scleromatobacter humisilvae</name>
    <dbReference type="NCBI Taxonomy" id="2897159"/>
    <lineage>
        <taxon>Bacteria</taxon>
        <taxon>Pseudomonadati</taxon>
        <taxon>Pseudomonadota</taxon>
        <taxon>Betaproteobacteria</taxon>
        <taxon>Burkholderiales</taxon>
        <taxon>Sphaerotilaceae</taxon>
        <taxon>Scleromatobacter</taxon>
    </lineage>
</organism>
<dbReference type="InterPro" id="IPR036388">
    <property type="entry name" value="WH-like_DNA-bd_sf"/>
</dbReference>
<comment type="similarity">
    <text evidence="1 6">Belongs to the sigma-70 factor family. ECF subfamily.</text>
</comment>
<dbReference type="GO" id="GO:0016987">
    <property type="term" value="F:sigma factor activity"/>
    <property type="evidence" value="ECO:0007669"/>
    <property type="project" value="UniProtKB-KW"/>
</dbReference>
<dbReference type="InterPro" id="IPR007630">
    <property type="entry name" value="RNA_pol_sigma70_r4"/>
</dbReference>
<dbReference type="RefSeq" id="WP_275685431.1">
    <property type="nucleotide sequence ID" value="NZ_JAJLJH010000014.1"/>
</dbReference>
<dbReference type="InterPro" id="IPR007627">
    <property type="entry name" value="RNA_pol_sigma70_r2"/>
</dbReference>
<dbReference type="Pfam" id="PF04545">
    <property type="entry name" value="Sigma70_r4"/>
    <property type="match status" value="1"/>
</dbReference>
<dbReference type="SUPFAM" id="SSF88946">
    <property type="entry name" value="Sigma2 domain of RNA polymerase sigma factors"/>
    <property type="match status" value="1"/>
</dbReference>
<comment type="caution">
    <text evidence="9">The sequence shown here is derived from an EMBL/GenBank/DDBJ whole genome shotgun (WGS) entry which is preliminary data.</text>
</comment>
<feature type="domain" description="RNA polymerase sigma-70 region 2" evidence="7">
    <location>
        <begin position="25"/>
        <end position="91"/>
    </location>
</feature>